<dbReference type="AlphaFoldDB" id="A0A226DQY3"/>
<accession>A0A226DQY3</accession>
<feature type="transmembrane region" description="Helical" evidence="1">
    <location>
        <begin position="280"/>
        <end position="303"/>
    </location>
</feature>
<proteinExistence type="predicted"/>
<comment type="caution">
    <text evidence="2">The sequence shown here is derived from an EMBL/GenBank/DDBJ whole genome shotgun (WGS) entry which is preliminary data.</text>
</comment>
<organism evidence="2 3">
    <name type="scientific">Folsomia candida</name>
    <name type="common">Springtail</name>
    <dbReference type="NCBI Taxonomy" id="158441"/>
    <lineage>
        <taxon>Eukaryota</taxon>
        <taxon>Metazoa</taxon>
        <taxon>Ecdysozoa</taxon>
        <taxon>Arthropoda</taxon>
        <taxon>Hexapoda</taxon>
        <taxon>Collembola</taxon>
        <taxon>Entomobryomorpha</taxon>
        <taxon>Isotomoidea</taxon>
        <taxon>Isotomidae</taxon>
        <taxon>Proisotominae</taxon>
        <taxon>Folsomia</taxon>
    </lineage>
</organism>
<keyword evidence="3" id="KW-1185">Reference proteome</keyword>
<name>A0A226DQY3_FOLCA</name>
<sequence length="357" mass="41676">MFDPFQAAVVLIYPKIRALYDPRTYKGREIAQDQSSFKGILAQRSQINKNQNRVPIWTNFMDFHIYDCINLRLFLANGVSCFPAYAALQIVGKRLNFTFWDNRYSRFNGFEDEFQYVNLRLLTEPANLDRGGEIVIEKTIEIYALYCQKKPTLLRPLFKLLDNYTLPGYMDGAAIFADKLAFQPNSDYLFRVLHHLKSTYRGVTCNTVAELLTERNVIWEMRYFGITTLYGVVQGLNANGVFVLYKNLWEFKDKQIVLRNEEEIDEDTGGMENVSVAFQLYLIFTAVSIIGFGVEYVWIKWWFRIKSLDDRTKVVIQCLYQISYDLISRMSTINLNVYWQNLVSSTLKKISEACKCV</sequence>
<protein>
    <submittedName>
        <fullName evidence="2">Uncharacterized protein</fullName>
    </submittedName>
</protein>
<evidence type="ECO:0000256" key="1">
    <source>
        <dbReference type="SAM" id="Phobius"/>
    </source>
</evidence>
<reference evidence="2 3" key="1">
    <citation type="submission" date="2015-12" db="EMBL/GenBank/DDBJ databases">
        <title>The genome of Folsomia candida.</title>
        <authorList>
            <person name="Faddeeva A."/>
            <person name="Derks M.F."/>
            <person name="Anvar Y."/>
            <person name="Smit S."/>
            <person name="Van Straalen N."/>
            <person name="Roelofs D."/>
        </authorList>
    </citation>
    <scope>NUCLEOTIDE SEQUENCE [LARGE SCALE GENOMIC DNA]</scope>
    <source>
        <strain evidence="2 3">VU population</strain>
        <tissue evidence="2">Whole body</tissue>
    </source>
</reference>
<gene>
    <name evidence="2" type="ORF">Fcan01_17921</name>
</gene>
<keyword evidence="1" id="KW-1133">Transmembrane helix</keyword>
<dbReference type="Proteomes" id="UP000198287">
    <property type="component" value="Unassembled WGS sequence"/>
</dbReference>
<evidence type="ECO:0000313" key="2">
    <source>
        <dbReference type="EMBL" id="OXA47428.1"/>
    </source>
</evidence>
<dbReference type="EMBL" id="LNIX01000013">
    <property type="protein sequence ID" value="OXA47428.1"/>
    <property type="molecule type" value="Genomic_DNA"/>
</dbReference>
<evidence type="ECO:0000313" key="3">
    <source>
        <dbReference type="Proteomes" id="UP000198287"/>
    </source>
</evidence>
<keyword evidence="1" id="KW-0812">Transmembrane</keyword>
<keyword evidence="1" id="KW-0472">Membrane</keyword>